<dbReference type="EnsemblPlants" id="Kaladp0033s0203.1.v1.1">
    <property type="protein sequence ID" value="Kaladp0033s0203.1.v1.1.CDS.1"/>
    <property type="gene ID" value="Kaladp0033s0203.v1.1"/>
</dbReference>
<proteinExistence type="predicted"/>
<evidence type="ECO:0000313" key="3">
    <source>
        <dbReference type="Proteomes" id="UP000594263"/>
    </source>
</evidence>
<feature type="compositionally biased region" description="Polar residues" evidence="1">
    <location>
        <begin position="12"/>
        <end position="21"/>
    </location>
</feature>
<sequence length="139" mass="14978">MFTIKTFVDEPLTSTFDSHSPAQPCHHRHHLGSGSCNCDPRLPRSGEGHASQDPRLPDPPTSASESPLPSPPLPSQRPIVPRHQNCHPLPLPPPPKSGKGGASQSLLRSGEGSVSLDTRLPEIVHCVIFTIVSEHVHHV</sequence>
<dbReference type="Proteomes" id="UP000594263">
    <property type="component" value="Unplaced"/>
</dbReference>
<dbReference type="Gramene" id="Kaladp0033s0203.1.v1.1">
    <property type="protein sequence ID" value="Kaladp0033s0203.1.v1.1.CDS.1"/>
    <property type="gene ID" value="Kaladp0033s0203.v1.1"/>
</dbReference>
<organism evidence="2 3">
    <name type="scientific">Kalanchoe fedtschenkoi</name>
    <name type="common">Lavender scallops</name>
    <name type="synonym">South American air plant</name>
    <dbReference type="NCBI Taxonomy" id="63787"/>
    <lineage>
        <taxon>Eukaryota</taxon>
        <taxon>Viridiplantae</taxon>
        <taxon>Streptophyta</taxon>
        <taxon>Embryophyta</taxon>
        <taxon>Tracheophyta</taxon>
        <taxon>Spermatophyta</taxon>
        <taxon>Magnoliopsida</taxon>
        <taxon>eudicotyledons</taxon>
        <taxon>Gunneridae</taxon>
        <taxon>Pentapetalae</taxon>
        <taxon>Saxifragales</taxon>
        <taxon>Crassulaceae</taxon>
        <taxon>Kalanchoe</taxon>
    </lineage>
</organism>
<evidence type="ECO:0000313" key="2">
    <source>
        <dbReference type="EnsemblPlants" id="Kaladp0033s0203.1.v1.1.CDS.1"/>
    </source>
</evidence>
<feature type="region of interest" description="Disordered" evidence="1">
    <location>
        <begin position="12"/>
        <end position="110"/>
    </location>
</feature>
<evidence type="ECO:0000256" key="1">
    <source>
        <dbReference type="SAM" id="MobiDB-lite"/>
    </source>
</evidence>
<protein>
    <submittedName>
        <fullName evidence="2">Uncharacterized protein</fullName>
    </submittedName>
</protein>
<keyword evidence="3" id="KW-1185">Reference proteome</keyword>
<accession>A0A7N0TDY3</accession>
<reference evidence="2" key="1">
    <citation type="submission" date="2021-01" db="UniProtKB">
        <authorList>
            <consortium name="EnsemblPlants"/>
        </authorList>
    </citation>
    <scope>IDENTIFICATION</scope>
</reference>
<dbReference type="AlphaFoldDB" id="A0A7N0TDY3"/>
<name>A0A7N0TDY3_KALFE</name>
<feature type="compositionally biased region" description="Basic and acidic residues" evidence="1">
    <location>
        <begin position="41"/>
        <end position="56"/>
    </location>
</feature>